<name>A0A444W0D9_9FLAO</name>
<comment type="caution">
    <text evidence="1">The sequence shown here is derived from an EMBL/GenBank/DDBJ whole genome shotgun (WGS) entry which is preliminary data.</text>
</comment>
<evidence type="ECO:0000313" key="2">
    <source>
        <dbReference type="Proteomes" id="UP000290433"/>
    </source>
</evidence>
<proteinExistence type="predicted"/>
<accession>A0A444W0D9</accession>
<gene>
    <name evidence="1" type="ORF">NU08_1668</name>
</gene>
<dbReference type="EMBL" id="JUIV01000004">
    <property type="protein sequence ID" value="RYJ39360.1"/>
    <property type="molecule type" value="Genomic_DNA"/>
</dbReference>
<dbReference type="Proteomes" id="UP000290433">
    <property type="component" value="Unassembled WGS sequence"/>
</dbReference>
<evidence type="ECO:0000313" key="1">
    <source>
        <dbReference type="EMBL" id="RYJ39360.1"/>
    </source>
</evidence>
<protein>
    <submittedName>
        <fullName evidence="1">Uncharacterized protein</fullName>
    </submittedName>
</protein>
<sequence length="39" mass="4492">MVYAENKFAVASSFLWSKNTIFLTIELVLNLELCNLDIK</sequence>
<organism evidence="1 2">
    <name type="scientific">Flavobacterium anhuiense</name>
    <dbReference type="NCBI Taxonomy" id="459526"/>
    <lineage>
        <taxon>Bacteria</taxon>
        <taxon>Pseudomonadati</taxon>
        <taxon>Bacteroidota</taxon>
        <taxon>Flavobacteriia</taxon>
        <taxon>Flavobacteriales</taxon>
        <taxon>Flavobacteriaceae</taxon>
        <taxon>Flavobacterium</taxon>
    </lineage>
</organism>
<dbReference type="AlphaFoldDB" id="A0A444W0D9"/>
<reference evidence="1 2" key="1">
    <citation type="submission" date="2014-12" db="EMBL/GenBank/DDBJ databases">
        <title>Genome sequence of Flavobacterium anhuiense RCM74.</title>
        <authorList>
            <person name="Kim J.F."/>
            <person name="Song J.Y."/>
            <person name="Kwak M.-J."/>
            <person name="Lee S.-W."/>
        </authorList>
    </citation>
    <scope>NUCLEOTIDE SEQUENCE [LARGE SCALE GENOMIC DNA]</scope>
    <source>
        <strain evidence="1 2">RCM74</strain>
    </source>
</reference>